<dbReference type="PANTHER" id="PTHR23135">
    <property type="entry name" value="MUR LIGASE FAMILY MEMBER"/>
    <property type="match status" value="1"/>
</dbReference>
<evidence type="ECO:0000313" key="12">
    <source>
        <dbReference type="EMBL" id="KKW28786.1"/>
    </source>
</evidence>
<evidence type="ECO:0000256" key="7">
    <source>
        <dbReference type="ARBA" id="ARBA00022984"/>
    </source>
</evidence>
<dbReference type="Gene3D" id="3.90.190.20">
    <property type="entry name" value="Mur ligase, C-terminal domain"/>
    <property type="match status" value="1"/>
</dbReference>
<keyword evidence="9" id="KW-0131">Cell cycle</keyword>
<dbReference type="SUPFAM" id="SSF53244">
    <property type="entry name" value="MurD-like peptide ligases, peptide-binding domain"/>
    <property type="match status" value="1"/>
</dbReference>
<feature type="domain" description="Mur ligase central" evidence="11">
    <location>
        <begin position="67"/>
        <end position="279"/>
    </location>
</feature>
<dbReference type="GO" id="GO:0005737">
    <property type="term" value="C:cytoplasm"/>
    <property type="evidence" value="ECO:0007669"/>
    <property type="project" value="UniProtKB-SubCell"/>
</dbReference>
<dbReference type="PANTHER" id="PTHR23135:SF4">
    <property type="entry name" value="UDP-N-ACETYLMURAMOYL-L-ALANYL-D-GLUTAMATE--2,6-DIAMINOPIMELATE LIGASE MURE HOMOLOG, CHLOROPLASTIC"/>
    <property type="match status" value="1"/>
</dbReference>
<keyword evidence="3" id="KW-0436">Ligase</keyword>
<comment type="pathway">
    <text evidence="9">Cell wall biogenesis; peptidoglycan biosynthesis.</text>
</comment>
<accession>A0A0G1XCU2</accession>
<sequence>MPRDPGRLPDPVTAAGSLLTSGWAANMSSTLKALVPKPMIGAYHYVLARTAELLYGHPSDRLVVLGITGTNGKSSTTQFVAQILTELGAKVGYTSTAGFAIAGETIENRMKMTMPGRFTLQKLLRRMVTTGCTHAVIETSSQGLIQHRHLGINYDVALFTNLTPEHIEAHGGFEHYKQAKGILFSHLTRRRHKTIGGKHIPKVNVVNADDEHAPFYAKFPADRHVSFGWKGEHSNDRLVAKLVGAGADGMIVEVNGLPFRLSLHAEFERLNALAAIAAVHSLVYPLNDVLRAAESLRSVPGRFEWIRAGQPFAVIVDYAYEPFALESLFRSLAPFHFHRVIGVHGSAGGGRDVARRPVIGKLAAQHEDIVVVTNEDPYQEDPRAIMAAVAAGARQQGKVDGKDLFVIEDRQAAIDRAIGLAQPGDVVLLTGKGSEPVMAVASGSVPWDDREAARKALAKLGYRV</sequence>
<dbReference type="Pfam" id="PF08245">
    <property type="entry name" value="Mur_ligase_M"/>
    <property type="match status" value="1"/>
</dbReference>
<dbReference type="EMBL" id="LCRD01000062">
    <property type="protein sequence ID" value="KKW28786.1"/>
    <property type="molecule type" value="Genomic_DNA"/>
</dbReference>
<evidence type="ECO:0000256" key="8">
    <source>
        <dbReference type="ARBA" id="ARBA00023316"/>
    </source>
</evidence>
<dbReference type="GO" id="GO:0005524">
    <property type="term" value="F:ATP binding"/>
    <property type="evidence" value="ECO:0007669"/>
    <property type="project" value="UniProtKB-KW"/>
</dbReference>
<keyword evidence="4" id="KW-0547">Nucleotide-binding</keyword>
<organism evidence="12 13">
    <name type="scientific">Candidatus Uhrbacteria bacterium GW2011_GWD2_52_7</name>
    <dbReference type="NCBI Taxonomy" id="1618989"/>
    <lineage>
        <taxon>Bacteria</taxon>
        <taxon>Candidatus Uhriibacteriota</taxon>
    </lineage>
</organism>
<dbReference type="InterPro" id="IPR036615">
    <property type="entry name" value="Mur_ligase_C_dom_sf"/>
</dbReference>
<evidence type="ECO:0000256" key="3">
    <source>
        <dbReference type="ARBA" id="ARBA00022598"/>
    </source>
</evidence>
<keyword evidence="7 9" id="KW-0573">Peptidoglycan synthesis</keyword>
<dbReference type="Gene3D" id="3.40.1190.10">
    <property type="entry name" value="Mur-like, catalytic domain"/>
    <property type="match status" value="1"/>
</dbReference>
<dbReference type="InterPro" id="IPR036565">
    <property type="entry name" value="Mur-like_cat_sf"/>
</dbReference>
<dbReference type="InterPro" id="IPR004101">
    <property type="entry name" value="Mur_ligase_C"/>
</dbReference>
<dbReference type="PROSITE" id="PS01011">
    <property type="entry name" value="FOLYLPOLYGLU_SYNT_1"/>
    <property type="match status" value="1"/>
</dbReference>
<dbReference type="InterPro" id="IPR018109">
    <property type="entry name" value="Folylpolyglutamate_synth_CS"/>
</dbReference>
<dbReference type="SUPFAM" id="SSF53623">
    <property type="entry name" value="MurD-like peptide ligases, catalytic domain"/>
    <property type="match status" value="1"/>
</dbReference>
<protein>
    <submittedName>
        <fullName evidence="12">UDP-N-acetylmuramyl-tripeptide synthetase</fullName>
    </submittedName>
</protein>
<dbReference type="NCBIfam" id="TIGR01085">
    <property type="entry name" value="murE"/>
    <property type="match status" value="1"/>
</dbReference>
<dbReference type="InterPro" id="IPR005761">
    <property type="entry name" value="UDP-N-AcMur-Glu-dNH2Pim_ligase"/>
</dbReference>
<evidence type="ECO:0000259" key="10">
    <source>
        <dbReference type="Pfam" id="PF02875"/>
    </source>
</evidence>
<keyword evidence="8 9" id="KW-0961">Cell wall biogenesis/degradation</keyword>
<name>A0A0G1XCU2_9BACT</name>
<keyword evidence="6 9" id="KW-0133">Cell shape</keyword>
<keyword evidence="5" id="KW-0067">ATP-binding</keyword>
<dbReference type="InterPro" id="IPR013221">
    <property type="entry name" value="Mur_ligase_cen"/>
</dbReference>
<dbReference type="Pfam" id="PF02875">
    <property type="entry name" value="Mur_ligase_C"/>
    <property type="match status" value="1"/>
</dbReference>
<dbReference type="UniPathway" id="UPA00219"/>
<comment type="caution">
    <text evidence="12">The sequence shown here is derived from an EMBL/GenBank/DDBJ whole genome shotgun (WGS) entry which is preliminary data.</text>
</comment>
<comment type="similarity">
    <text evidence="1">Belongs to the MurCDEF family. MurE subfamily.</text>
</comment>
<dbReference type="GO" id="GO:0009252">
    <property type="term" value="P:peptidoglycan biosynthetic process"/>
    <property type="evidence" value="ECO:0007669"/>
    <property type="project" value="UniProtKB-UniPathway"/>
</dbReference>
<evidence type="ECO:0000256" key="6">
    <source>
        <dbReference type="ARBA" id="ARBA00022960"/>
    </source>
</evidence>
<evidence type="ECO:0000256" key="1">
    <source>
        <dbReference type="ARBA" id="ARBA00005898"/>
    </source>
</evidence>
<evidence type="ECO:0000256" key="9">
    <source>
        <dbReference type="RuleBase" id="RU004135"/>
    </source>
</evidence>
<gene>
    <name evidence="12" type="ORF">UY72_C0062G0007</name>
</gene>
<evidence type="ECO:0000256" key="5">
    <source>
        <dbReference type="ARBA" id="ARBA00022840"/>
    </source>
</evidence>
<reference evidence="12 13" key="1">
    <citation type="journal article" date="2015" name="Nature">
        <title>rRNA introns, odd ribosomes, and small enigmatic genomes across a large radiation of phyla.</title>
        <authorList>
            <person name="Brown C.T."/>
            <person name="Hug L.A."/>
            <person name="Thomas B.C."/>
            <person name="Sharon I."/>
            <person name="Castelle C.J."/>
            <person name="Singh A."/>
            <person name="Wilkins M.J."/>
            <person name="Williams K.H."/>
            <person name="Banfield J.F."/>
        </authorList>
    </citation>
    <scope>NUCLEOTIDE SEQUENCE [LARGE SCALE GENOMIC DNA]</scope>
</reference>
<dbReference type="Proteomes" id="UP000034846">
    <property type="component" value="Unassembled WGS sequence"/>
</dbReference>
<dbReference type="GO" id="GO:0004326">
    <property type="term" value="F:tetrahydrofolylpolyglutamate synthase activity"/>
    <property type="evidence" value="ECO:0007669"/>
    <property type="project" value="InterPro"/>
</dbReference>
<feature type="domain" description="Mur ligase C-terminal" evidence="10">
    <location>
        <begin position="301"/>
        <end position="433"/>
    </location>
</feature>
<dbReference type="GO" id="GO:0051301">
    <property type="term" value="P:cell division"/>
    <property type="evidence" value="ECO:0007669"/>
    <property type="project" value="UniProtKB-KW"/>
</dbReference>
<evidence type="ECO:0000256" key="4">
    <source>
        <dbReference type="ARBA" id="ARBA00022741"/>
    </source>
</evidence>
<proteinExistence type="inferred from homology"/>
<dbReference type="GO" id="GO:0008360">
    <property type="term" value="P:regulation of cell shape"/>
    <property type="evidence" value="ECO:0007669"/>
    <property type="project" value="UniProtKB-KW"/>
</dbReference>
<evidence type="ECO:0000256" key="2">
    <source>
        <dbReference type="ARBA" id="ARBA00022490"/>
    </source>
</evidence>
<dbReference type="GO" id="GO:0071555">
    <property type="term" value="P:cell wall organization"/>
    <property type="evidence" value="ECO:0007669"/>
    <property type="project" value="UniProtKB-KW"/>
</dbReference>
<keyword evidence="2" id="KW-0963">Cytoplasm</keyword>
<evidence type="ECO:0000259" key="11">
    <source>
        <dbReference type="Pfam" id="PF08245"/>
    </source>
</evidence>
<evidence type="ECO:0000313" key="13">
    <source>
        <dbReference type="Proteomes" id="UP000034846"/>
    </source>
</evidence>
<comment type="subcellular location">
    <subcellularLocation>
        <location evidence="9">Cytoplasm</location>
    </subcellularLocation>
</comment>
<dbReference type="AlphaFoldDB" id="A0A0G1XCU2"/>
<keyword evidence="9" id="KW-0132">Cell division</keyword>